<comment type="caution">
    <text evidence="1">The sequence shown here is derived from an EMBL/GenBank/DDBJ whole genome shotgun (WGS) entry which is preliminary data.</text>
</comment>
<proteinExistence type="predicted"/>
<accession>A0A426YU90</accession>
<evidence type="ECO:0000313" key="2">
    <source>
        <dbReference type="Proteomes" id="UP000287651"/>
    </source>
</evidence>
<dbReference type="Proteomes" id="UP000287651">
    <property type="component" value="Unassembled WGS sequence"/>
</dbReference>
<name>A0A426YU90_ENSVE</name>
<gene>
    <name evidence="1" type="ORF">B296_00026981</name>
</gene>
<sequence length="62" mass="6627">MGVQVGVCTIQWKGGVHQAIKLNGMGKGEEVNGWGKEASPLFSALFFVVSPITTAPLPWLWG</sequence>
<dbReference type="AlphaFoldDB" id="A0A426YU90"/>
<evidence type="ECO:0000313" key="1">
    <source>
        <dbReference type="EMBL" id="RRT55292.1"/>
    </source>
</evidence>
<reference evidence="1 2" key="1">
    <citation type="journal article" date="2014" name="Agronomy (Basel)">
        <title>A Draft Genome Sequence for Ensete ventricosum, the Drought-Tolerant Tree Against Hunger.</title>
        <authorList>
            <person name="Harrison J."/>
            <person name="Moore K.A."/>
            <person name="Paszkiewicz K."/>
            <person name="Jones T."/>
            <person name="Grant M."/>
            <person name="Ambacheew D."/>
            <person name="Muzemil S."/>
            <person name="Studholme D.J."/>
        </authorList>
    </citation>
    <scope>NUCLEOTIDE SEQUENCE [LARGE SCALE GENOMIC DNA]</scope>
</reference>
<protein>
    <submittedName>
        <fullName evidence="1">Uncharacterized protein</fullName>
    </submittedName>
</protein>
<organism evidence="1 2">
    <name type="scientific">Ensete ventricosum</name>
    <name type="common">Abyssinian banana</name>
    <name type="synonym">Musa ensete</name>
    <dbReference type="NCBI Taxonomy" id="4639"/>
    <lineage>
        <taxon>Eukaryota</taxon>
        <taxon>Viridiplantae</taxon>
        <taxon>Streptophyta</taxon>
        <taxon>Embryophyta</taxon>
        <taxon>Tracheophyta</taxon>
        <taxon>Spermatophyta</taxon>
        <taxon>Magnoliopsida</taxon>
        <taxon>Liliopsida</taxon>
        <taxon>Zingiberales</taxon>
        <taxon>Musaceae</taxon>
        <taxon>Ensete</taxon>
    </lineage>
</organism>
<dbReference type="EMBL" id="AMZH03010157">
    <property type="protein sequence ID" value="RRT55292.1"/>
    <property type="molecule type" value="Genomic_DNA"/>
</dbReference>